<dbReference type="AlphaFoldDB" id="A0A645EWY0"/>
<reference evidence="1" key="1">
    <citation type="submission" date="2019-08" db="EMBL/GenBank/DDBJ databases">
        <authorList>
            <person name="Kucharzyk K."/>
            <person name="Murdoch R.W."/>
            <person name="Higgins S."/>
            <person name="Loffler F."/>
        </authorList>
    </citation>
    <scope>NUCLEOTIDE SEQUENCE</scope>
</reference>
<accession>A0A645EWY0</accession>
<name>A0A645EWY0_9ZZZZ</name>
<comment type="caution">
    <text evidence="1">The sequence shown here is derived from an EMBL/GenBank/DDBJ whole genome shotgun (WGS) entry which is preliminary data.</text>
</comment>
<organism evidence="1">
    <name type="scientific">bioreactor metagenome</name>
    <dbReference type="NCBI Taxonomy" id="1076179"/>
    <lineage>
        <taxon>unclassified sequences</taxon>
        <taxon>metagenomes</taxon>
        <taxon>ecological metagenomes</taxon>
    </lineage>
</organism>
<evidence type="ECO:0008006" key="2">
    <source>
        <dbReference type="Google" id="ProtNLM"/>
    </source>
</evidence>
<evidence type="ECO:0000313" key="1">
    <source>
        <dbReference type="EMBL" id="MPN05950.1"/>
    </source>
</evidence>
<sequence length="175" mass="19477">MWNIVGDQQIERGQRNYFPFVRHCNGDPDGQRHFDMELAADTQFAFHPNPPMHDFDQLAGNGRTQPRSPETTAHRGIGLGKRIENPGDAVRGYANAGIADNQVNHVAKMANTDPDLAAVREFDGITEQIEENLLDAQGVALEEFRFAIRVIQNEREALGLGVDPKRGDDLHAHVT</sequence>
<dbReference type="EMBL" id="VSSQ01051834">
    <property type="protein sequence ID" value="MPN05950.1"/>
    <property type="molecule type" value="Genomic_DNA"/>
</dbReference>
<dbReference type="AntiFam" id="ANF00202">
    <property type="entry name" value="Shadow ORF (opposite gacS)"/>
</dbReference>
<proteinExistence type="predicted"/>
<gene>
    <name evidence="1" type="ORF">SDC9_153204</name>
</gene>
<protein>
    <recommendedName>
        <fullName evidence="2">Catalase</fullName>
    </recommendedName>
</protein>